<dbReference type="Proteomes" id="UP000677265">
    <property type="component" value="Unassembled WGS sequence"/>
</dbReference>
<dbReference type="CDD" id="cd11579">
    <property type="entry name" value="Glyco_tran_WbsX"/>
    <property type="match status" value="1"/>
</dbReference>
<evidence type="ECO:0000313" key="3">
    <source>
        <dbReference type="Proteomes" id="UP000677265"/>
    </source>
</evidence>
<sequence length="366" mass="44155">MKIISFYLPQFHQIPENDEWWGEGFTEWTNMRNSKPLFEVHNQPKVPLNDNYYDLTNPETRKWQAEIAKKYNIFGFCYYHYWFRGKRLLEKPFDEVLKSKEPDFPFCLAWANEPWTRSWDGKNKEVLMPQNYGGRKDWEEHFNYLIQAFLDQRYIKIDNKPVFLIYRPSSIKDCNEMLEFWNMLARDNGLEGIYFIEMLTAFDNTPVSQHFKAKVEFEPMYTLGHHMDRYFNLFKKFRNLVRKTSYLFNFEHERLLNVVDYDRVWDKILKRTRTVSDGASQTFYGAFVDWDNSPRKGREGLIMKGSSPEKFKTYLTEQIKTAKENNVEFIFINAWNEWAEGTYLEPDKKDGYKYLEAVKKALESTK</sequence>
<dbReference type="AlphaFoldDB" id="A0A942T8H4"/>
<dbReference type="InterPro" id="IPR032719">
    <property type="entry name" value="WbsX"/>
</dbReference>
<keyword evidence="1" id="KW-0378">Hydrolase</keyword>
<comment type="caution">
    <text evidence="1">The sequence shown here is derived from an EMBL/GenBank/DDBJ whole genome shotgun (WGS) entry which is preliminary data.</text>
</comment>
<dbReference type="EMBL" id="JAGYPE020000028">
    <property type="protein sequence ID" value="MCH6267008.1"/>
    <property type="molecule type" value="Genomic_DNA"/>
</dbReference>
<dbReference type="GO" id="GO:0016787">
    <property type="term" value="F:hydrolase activity"/>
    <property type="evidence" value="ECO:0007669"/>
    <property type="project" value="UniProtKB-KW"/>
</dbReference>
<dbReference type="EMBL" id="JAGYPE010000010">
    <property type="protein sequence ID" value="MBS4188262.1"/>
    <property type="molecule type" value="Genomic_DNA"/>
</dbReference>
<protein>
    <submittedName>
        <fullName evidence="1">Glycoside hydrolase family 99-like domain-containing protein</fullName>
    </submittedName>
</protein>
<dbReference type="PANTHER" id="PTHR41244:SF1">
    <property type="entry name" value="GLYCOSYLTRANSFERASE"/>
    <property type="match status" value="1"/>
</dbReference>
<dbReference type="RefSeq" id="WP_213148047.1">
    <property type="nucleotide sequence ID" value="NZ_JAGYPE020000028.1"/>
</dbReference>
<accession>A0A942T8H4</accession>
<keyword evidence="3" id="KW-1185">Reference proteome</keyword>
<dbReference type="Pfam" id="PF14307">
    <property type="entry name" value="Glyco_tran_WbsX"/>
    <property type="match status" value="1"/>
</dbReference>
<proteinExistence type="predicted"/>
<name>A0A942T8H4_9BACI</name>
<dbReference type="PANTHER" id="PTHR41244">
    <property type="entry name" value="RHAMNAN SYNTHESIS F"/>
    <property type="match status" value="1"/>
</dbReference>
<dbReference type="Gene3D" id="3.20.20.80">
    <property type="entry name" value="Glycosidases"/>
    <property type="match status" value="1"/>
</dbReference>
<reference evidence="1" key="1">
    <citation type="submission" date="2021-05" db="EMBL/GenBank/DDBJ databases">
        <title>Novel Bacillus species.</title>
        <authorList>
            <person name="Liu G."/>
        </authorList>
    </citation>
    <scope>NUCLEOTIDE SEQUENCE</scope>
    <source>
        <strain evidence="1 3">FJAT-50051</strain>
    </source>
</reference>
<evidence type="ECO:0000313" key="2">
    <source>
        <dbReference type="EMBL" id="MCH6267008.1"/>
    </source>
</evidence>
<gene>
    <name evidence="2" type="ORF">KHB02_015910</name>
    <name evidence="1" type="ORF">KHB02_43565</name>
</gene>
<evidence type="ECO:0000313" key="1">
    <source>
        <dbReference type="EMBL" id="MBS4188262.1"/>
    </source>
</evidence>
<organism evidence="1">
    <name type="scientific">Neobacillus citreus</name>
    <dbReference type="NCBI Taxonomy" id="2833578"/>
    <lineage>
        <taxon>Bacteria</taxon>
        <taxon>Bacillati</taxon>
        <taxon>Bacillota</taxon>
        <taxon>Bacilli</taxon>
        <taxon>Bacillales</taxon>
        <taxon>Bacillaceae</taxon>
        <taxon>Neobacillus</taxon>
    </lineage>
</organism>